<organism evidence="6 9">
    <name type="scientific">Achromobacter marplatensis</name>
    <dbReference type="NCBI Taxonomy" id="470868"/>
    <lineage>
        <taxon>Bacteria</taxon>
        <taxon>Pseudomonadati</taxon>
        <taxon>Pseudomonadota</taxon>
        <taxon>Betaproteobacteria</taxon>
        <taxon>Burkholderiales</taxon>
        <taxon>Alcaligenaceae</taxon>
        <taxon>Achromobacter</taxon>
    </lineage>
</organism>
<evidence type="ECO:0000259" key="5">
    <source>
        <dbReference type="Pfam" id="PF09084"/>
    </source>
</evidence>
<evidence type="ECO:0000313" key="7">
    <source>
        <dbReference type="EMBL" id="RBP24057.1"/>
    </source>
</evidence>
<evidence type="ECO:0000313" key="9">
    <source>
        <dbReference type="Proteomes" id="UP001161276"/>
    </source>
</evidence>
<dbReference type="Proteomes" id="UP001161276">
    <property type="component" value="Unassembled WGS sequence"/>
</dbReference>
<gene>
    <name evidence="7" type="ORF">DFP87_101567</name>
    <name evidence="6" type="ORF">N5K24_17200</name>
</gene>
<dbReference type="PANTHER" id="PTHR30024:SF47">
    <property type="entry name" value="TAURINE-BINDING PERIPLASMIC PROTEIN"/>
    <property type="match status" value="1"/>
</dbReference>
<dbReference type="PANTHER" id="PTHR30024">
    <property type="entry name" value="ALIPHATIC SULFONATES-BINDING PROTEIN-RELATED"/>
    <property type="match status" value="1"/>
</dbReference>
<evidence type="ECO:0000256" key="2">
    <source>
        <dbReference type="ARBA" id="ARBA00010742"/>
    </source>
</evidence>
<reference evidence="7 8" key="1">
    <citation type="submission" date="2018-06" db="EMBL/GenBank/DDBJ databases">
        <title>Genomic Encyclopedia of Type Strains, Phase III (KMG-III): the genomes of soil and plant-associated and newly described type strains.</title>
        <authorList>
            <person name="Whitman W."/>
        </authorList>
    </citation>
    <scope>NUCLEOTIDE SEQUENCE [LARGE SCALE GENOMIC DNA]</scope>
    <source>
        <strain evidence="7 8">CECT 7342</strain>
    </source>
</reference>
<protein>
    <submittedName>
        <fullName evidence="6">ABC transporter substrate-binding protein</fullName>
    </submittedName>
    <submittedName>
        <fullName evidence="7">NitT/TauT family transport system substrate-binding protein</fullName>
    </submittedName>
</protein>
<feature type="chain" id="PRO_5041309863" evidence="4">
    <location>
        <begin position="25"/>
        <end position="323"/>
    </location>
</feature>
<dbReference type="EMBL" id="JAOCKG010000006">
    <property type="protein sequence ID" value="MDH2052147.1"/>
    <property type="molecule type" value="Genomic_DNA"/>
</dbReference>
<evidence type="ECO:0000313" key="6">
    <source>
        <dbReference type="EMBL" id="MDH2052147.1"/>
    </source>
</evidence>
<feature type="signal peptide" evidence="4">
    <location>
        <begin position="1"/>
        <end position="24"/>
    </location>
</feature>
<sequence>MKTTLSVRLATAAAASLLSVTAFAANDRAVVSAAFKSVFYLPVYFAEEHGYFKDEGLDVRIDVASSSTNALAAVISRSADFSLHGPEWTAISFGRGAPVKVVGGTLNRLGVWLTCKQSFTFDGFKSLKGATVATGAMPTTSSSAFLKLVKNAGLDPKRDLDLLEVPLGNEIGPLSSGKADCAVLYEPGASQAQAQGFKVVSAFSREIGPYTFSAISTRQDISPQVSQKFVSGIDRALKEIRKDPAAAVASGLKLFPNLDPAVVRASVQRLIDDGVFADSVAVPEQALKDALQTQIDLGNLDRIPQDPKWLDLGYAQQISGKAY</sequence>
<dbReference type="InterPro" id="IPR015168">
    <property type="entry name" value="SsuA/THI5"/>
</dbReference>
<keyword evidence="3 4" id="KW-0732">Signal</keyword>
<comment type="similarity">
    <text evidence="2">Belongs to the bacterial solute-binding protein SsuA/TauA family.</text>
</comment>
<proteinExistence type="inferred from homology"/>
<dbReference type="EMBL" id="QNRM01000001">
    <property type="protein sequence ID" value="RBP24057.1"/>
    <property type="molecule type" value="Genomic_DNA"/>
</dbReference>
<evidence type="ECO:0000256" key="3">
    <source>
        <dbReference type="ARBA" id="ARBA00022729"/>
    </source>
</evidence>
<accession>A0AA42WDY7</accession>
<evidence type="ECO:0000313" key="8">
    <source>
        <dbReference type="Proteomes" id="UP000252124"/>
    </source>
</evidence>
<reference evidence="6" key="2">
    <citation type="submission" date="2022-09" db="EMBL/GenBank/DDBJ databases">
        <title>Intensive care unit water sources are persistently colonized with multi-drug resistant bacteria and are the site of extensive horizontal gene transfer of antibiotic resistance genes.</title>
        <authorList>
            <person name="Diorio-Toth L."/>
        </authorList>
    </citation>
    <scope>NUCLEOTIDE SEQUENCE</scope>
    <source>
        <strain evidence="6">GD03676</strain>
    </source>
</reference>
<dbReference type="Gene3D" id="3.40.190.10">
    <property type="entry name" value="Periplasmic binding protein-like II"/>
    <property type="match status" value="2"/>
</dbReference>
<feature type="domain" description="SsuA/THI5-like" evidence="5">
    <location>
        <begin position="41"/>
        <end position="247"/>
    </location>
</feature>
<dbReference type="AlphaFoldDB" id="A0AA42WDY7"/>
<dbReference type="Proteomes" id="UP000252124">
    <property type="component" value="Unassembled WGS sequence"/>
</dbReference>
<name>A0AA42WDY7_9BURK</name>
<dbReference type="RefSeq" id="WP_088588071.1">
    <property type="nucleotide sequence ID" value="NZ_CADIJU010000001.1"/>
</dbReference>
<dbReference type="GeneID" id="99729006"/>
<dbReference type="SUPFAM" id="SSF53850">
    <property type="entry name" value="Periplasmic binding protein-like II"/>
    <property type="match status" value="1"/>
</dbReference>
<dbReference type="GO" id="GO:0042597">
    <property type="term" value="C:periplasmic space"/>
    <property type="evidence" value="ECO:0007669"/>
    <property type="project" value="UniProtKB-SubCell"/>
</dbReference>
<evidence type="ECO:0000256" key="4">
    <source>
        <dbReference type="SAM" id="SignalP"/>
    </source>
</evidence>
<keyword evidence="8" id="KW-1185">Reference proteome</keyword>
<dbReference type="Pfam" id="PF09084">
    <property type="entry name" value="NMT1"/>
    <property type="match status" value="1"/>
</dbReference>
<evidence type="ECO:0000256" key="1">
    <source>
        <dbReference type="ARBA" id="ARBA00004418"/>
    </source>
</evidence>
<comment type="caution">
    <text evidence="6">The sequence shown here is derived from an EMBL/GenBank/DDBJ whole genome shotgun (WGS) entry which is preliminary data.</text>
</comment>
<comment type="subcellular location">
    <subcellularLocation>
        <location evidence="1">Periplasm</location>
    </subcellularLocation>
</comment>